<keyword evidence="3 5" id="KW-0862">Zinc</keyword>
<dbReference type="Pfam" id="PF08240">
    <property type="entry name" value="ADH_N"/>
    <property type="match status" value="1"/>
</dbReference>
<evidence type="ECO:0000256" key="1">
    <source>
        <dbReference type="ARBA" id="ARBA00001947"/>
    </source>
</evidence>
<sequence>MQTIANAVQNAMGNVPTEVHPEYKPRPGEPTMKALAWFGTQDVRLIDAPIPDITEPDDVILKVTGTTICGSDLHLYHGEIVALQKGDILGHEFMGVVDKVGPNVTNLKIGERVVASFQIACGECWYCKQKLSSFCDRTNPSTLMNAMYGHRDAGFFGYSHFTGGFAGGQAEYVRVPKGNVNLLPIPDSVTDEQALYLSDVLSTSYHCVMDTGINEGDTVGIWGLGPIGQCVAKWAKIKGAGRVIGIDRVPERLAFAERKCGVEPLDFSKHSNVVKRLQEVAPGGLDVALDCGTFHQPKSLLHKVEKTLMLETDVPEIVNEMIMSVRKGGRVGLIAAYSGYANHVNLGALMEKGVRLIGNGQAPVHKWWKEILEEFIMTGKFDPTFMISHRVPLEDFPKLYEAFDKRRSGVMKVFVETKFSNPSSAGCPRTTRVDEWAA</sequence>
<keyword evidence="2 5" id="KW-0479">Metal-binding</keyword>
<dbReference type="InterPro" id="IPR013149">
    <property type="entry name" value="ADH-like_C"/>
</dbReference>
<dbReference type="PANTHER" id="PTHR42813:SF1">
    <property type="entry name" value="DEHYDROGENASE, PUTATIVE (AFU_ORTHOLOGUE AFUA_5G03930)-RELATED"/>
    <property type="match status" value="1"/>
</dbReference>
<dbReference type="InterPro" id="IPR011032">
    <property type="entry name" value="GroES-like_sf"/>
</dbReference>
<dbReference type="InterPro" id="IPR002328">
    <property type="entry name" value="ADH_Zn_CS"/>
</dbReference>
<evidence type="ECO:0008006" key="10">
    <source>
        <dbReference type="Google" id="ProtNLM"/>
    </source>
</evidence>
<keyword evidence="4" id="KW-0560">Oxidoreductase</keyword>
<dbReference type="OrthoDB" id="3941538at2759"/>
<proteinExistence type="inferred from homology"/>
<dbReference type="GO" id="GO:0016491">
    <property type="term" value="F:oxidoreductase activity"/>
    <property type="evidence" value="ECO:0007669"/>
    <property type="project" value="UniProtKB-KW"/>
</dbReference>
<dbReference type="EMBL" id="KN840465">
    <property type="protein sequence ID" value="KIP09495.1"/>
    <property type="molecule type" value="Genomic_DNA"/>
</dbReference>
<dbReference type="PANTHER" id="PTHR42813">
    <property type="entry name" value="ZINC-TYPE ALCOHOL DEHYDROGENASE-LIKE"/>
    <property type="match status" value="1"/>
</dbReference>
<comment type="cofactor">
    <cofactor evidence="1 5">
        <name>Zn(2+)</name>
        <dbReference type="ChEBI" id="CHEBI:29105"/>
    </cofactor>
</comment>
<dbReference type="InterPro" id="IPR013154">
    <property type="entry name" value="ADH-like_N"/>
</dbReference>
<evidence type="ECO:0000256" key="5">
    <source>
        <dbReference type="RuleBase" id="RU361277"/>
    </source>
</evidence>
<dbReference type="InterPro" id="IPR036291">
    <property type="entry name" value="NAD(P)-bd_dom_sf"/>
</dbReference>
<protein>
    <recommendedName>
        <fullName evidence="10">Enoyl reductase (ER) domain-containing protein</fullName>
    </recommendedName>
</protein>
<dbReference type="PROSITE" id="PS00059">
    <property type="entry name" value="ADH_ZINC"/>
    <property type="match status" value="1"/>
</dbReference>
<evidence type="ECO:0000313" key="9">
    <source>
        <dbReference type="Proteomes" id="UP000053257"/>
    </source>
</evidence>
<evidence type="ECO:0000256" key="2">
    <source>
        <dbReference type="ARBA" id="ARBA00022723"/>
    </source>
</evidence>
<evidence type="ECO:0000256" key="3">
    <source>
        <dbReference type="ARBA" id="ARBA00022833"/>
    </source>
</evidence>
<dbReference type="CDD" id="cd08283">
    <property type="entry name" value="FDH_like_1"/>
    <property type="match status" value="1"/>
</dbReference>
<accession>A0A0C3SD98</accession>
<dbReference type="SUPFAM" id="SSF51735">
    <property type="entry name" value="NAD(P)-binding Rossmann-fold domains"/>
    <property type="match status" value="1"/>
</dbReference>
<comment type="similarity">
    <text evidence="5">Belongs to the zinc-containing alcohol dehydrogenase family.</text>
</comment>
<dbReference type="HOGENOM" id="CLU_026673_11_3_1"/>
<reference evidence="8 9" key="1">
    <citation type="journal article" date="2014" name="PLoS Genet.">
        <title>Analysis of the Phlebiopsis gigantea genome, transcriptome and secretome provides insight into its pioneer colonization strategies of wood.</title>
        <authorList>
            <person name="Hori C."/>
            <person name="Ishida T."/>
            <person name="Igarashi K."/>
            <person name="Samejima M."/>
            <person name="Suzuki H."/>
            <person name="Master E."/>
            <person name="Ferreira P."/>
            <person name="Ruiz-Duenas F.J."/>
            <person name="Held B."/>
            <person name="Canessa P."/>
            <person name="Larrondo L.F."/>
            <person name="Schmoll M."/>
            <person name="Druzhinina I.S."/>
            <person name="Kubicek C.P."/>
            <person name="Gaskell J.A."/>
            <person name="Kersten P."/>
            <person name="St John F."/>
            <person name="Glasner J."/>
            <person name="Sabat G."/>
            <person name="Splinter BonDurant S."/>
            <person name="Syed K."/>
            <person name="Yadav J."/>
            <person name="Mgbeahuruike A.C."/>
            <person name="Kovalchuk A."/>
            <person name="Asiegbu F.O."/>
            <person name="Lackner G."/>
            <person name="Hoffmeister D."/>
            <person name="Rencoret J."/>
            <person name="Gutierrez A."/>
            <person name="Sun H."/>
            <person name="Lindquist E."/>
            <person name="Barry K."/>
            <person name="Riley R."/>
            <person name="Grigoriev I.V."/>
            <person name="Henrissat B."/>
            <person name="Kues U."/>
            <person name="Berka R.M."/>
            <person name="Martinez A.T."/>
            <person name="Covert S.F."/>
            <person name="Blanchette R.A."/>
            <person name="Cullen D."/>
        </authorList>
    </citation>
    <scope>NUCLEOTIDE SEQUENCE [LARGE SCALE GENOMIC DNA]</scope>
    <source>
        <strain evidence="8 9">11061_1 CR5-6</strain>
    </source>
</reference>
<evidence type="ECO:0000256" key="4">
    <source>
        <dbReference type="ARBA" id="ARBA00023002"/>
    </source>
</evidence>
<evidence type="ECO:0000259" key="7">
    <source>
        <dbReference type="Pfam" id="PF08240"/>
    </source>
</evidence>
<organism evidence="8 9">
    <name type="scientific">Phlebiopsis gigantea (strain 11061_1 CR5-6)</name>
    <name type="common">White-rot fungus</name>
    <name type="synonym">Peniophora gigantea</name>
    <dbReference type="NCBI Taxonomy" id="745531"/>
    <lineage>
        <taxon>Eukaryota</taxon>
        <taxon>Fungi</taxon>
        <taxon>Dikarya</taxon>
        <taxon>Basidiomycota</taxon>
        <taxon>Agaricomycotina</taxon>
        <taxon>Agaricomycetes</taxon>
        <taxon>Polyporales</taxon>
        <taxon>Phanerochaetaceae</taxon>
        <taxon>Phlebiopsis</taxon>
    </lineage>
</organism>
<keyword evidence="9" id="KW-1185">Reference proteome</keyword>
<feature type="domain" description="Alcohol dehydrogenase-like C-terminal" evidence="6">
    <location>
        <begin position="226"/>
        <end position="292"/>
    </location>
</feature>
<dbReference type="Pfam" id="PF00107">
    <property type="entry name" value="ADH_zinc_N"/>
    <property type="match status" value="1"/>
</dbReference>
<feature type="domain" description="Alcohol dehydrogenase-like N-terminal" evidence="7">
    <location>
        <begin position="56"/>
        <end position="186"/>
    </location>
</feature>
<dbReference type="GO" id="GO:0008270">
    <property type="term" value="F:zinc ion binding"/>
    <property type="evidence" value="ECO:0007669"/>
    <property type="project" value="InterPro"/>
</dbReference>
<dbReference type="AlphaFoldDB" id="A0A0C3SD98"/>
<dbReference type="Proteomes" id="UP000053257">
    <property type="component" value="Unassembled WGS sequence"/>
</dbReference>
<name>A0A0C3SD98_PHLG1</name>
<dbReference type="Gene3D" id="3.90.180.10">
    <property type="entry name" value="Medium-chain alcohol dehydrogenases, catalytic domain"/>
    <property type="match status" value="1"/>
</dbReference>
<dbReference type="SUPFAM" id="SSF50129">
    <property type="entry name" value="GroES-like"/>
    <property type="match status" value="1"/>
</dbReference>
<dbReference type="Gene3D" id="3.40.50.720">
    <property type="entry name" value="NAD(P)-binding Rossmann-like Domain"/>
    <property type="match status" value="1"/>
</dbReference>
<gene>
    <name evidence="8" type="ORF">PHLGIDRAFT_102701</name>
</gene>
<dbReference type="STRING" id="745531.A0A0C3SD98"/>
<evidence type="ECO:0000313" key="8">
    <source>
        <dbReference type="EMBL" id="KIP09495.1"/>
    </source>
</evidence>
<evidence type="ECO:0000259" key="6">
    <source>
        <dbReference type="Pfam" id="PF00107"/>
    </source>
</evidence>